<sequence>MFVITADQRDSRSGDDLVPAAIDDVARITGPHATSVAERTAGDELQVADRDPAAVLSIALHLTRLGSWSVGVGIGDVETPLPASVRAGRGEAFIHAREAVERAKRATTRFAVTGDGEAPSDAEALIRLLVELRDRRSTEGWEVHDLLADGLSQRDAARRLGISEGAVSLRAKVAALRAEESAVPALVRMLDRADRVP</sequence>
<evidence type="ECO:0000313" key="1">
    <source>
        <dbReference type="EMBL" id="GAA1948252.1"/>
    </source>
</evidence>
<proteinExistence type="predicted"/>
<reference evidence="1 2" key="1">
    <citation type="journal article" date="2019" name="Int. J. Syst. Evol. Microbiol.">
        <title>The Global Catalogue of Microorganisms (GCM) 10K type strain sequencing project: providing services to taxonomists for standard genome sequencing and annotation.</title>
        <authorList>
            <consortium name="The Broad Institute Genomics Platform"/>
            <consortium name="The Broad Institute Genome Sequencing Center for Infectious Disease"/>
            <person name="Wu L."/>
            <person name="Ma J."/>
        </authorList>
    </citation>
    <scope>NUCLEOTIDE SEQUENCE [LARGE SCALE GENOMIC DNA]</scope>
    <source>
        <strain evidence="1 2">JCM 14901</strain>
    </source>
</reference>
<protein>
    <recommendedName>
        <fullName evidence="3">DNA-binding protein</fullName>
    </recommendedName>
</protein>
<accession>A0ABN2QAL6</accession>
<keyword evidence="2" id="KW-1185">Reference proteome</keyword>
<dbReference type="RefSeq" id="WP_344091378.1">
    <property type="nucleotide sequence ID" value="NZ_BAAAOG010000001.1"/>
</dbReference>
<gene>
    <name evidence="1" type="ORF">GCM10009776_07830</name>
</gene>
<name>A0ABN2QAL6_9MICO</name>
<comment type="caution">
    <text evidence="1">The sequence shown here is derived from an EMBL/GenBank/DDBJ whole genome shotgun (WGS) entry which is preliminary data.</text>
</comment>
<evidence type="ECO:0000313" key="2">
    <source>
        <dbReference type="Proteomes" id="UP001499933"/>
    </source>
</evidence>
<evidence type="ECO:0008006" key="3">
    <source>
        <dbReference type="Google" id="ProtNLM"/>
    </source>
</evidence>
<dbReference type="EMBL" id="BAAAOG010000001">
    <property type="protein sequence ID" value="GAA1948252.1"/>
    <property type="molecule type" value="Genomic_DNA"/>
</dbReference>
<dbReference type="Proteomes" id="UP001499933">
    <property type="component" value="Unassembled WGS sequence"/>
</dbReference>
<organism evidence="1 2">
    <name type="scientific">Microbacterium deminutum</name>
    <dbReference type="NCBI Taxonomy" id="344164"/>
    <lineage>
        <taxon>Bacteria</taxon>
        <taxon>Bacillati</taxon>
        <taxon>Actinomycetota</taxon>
        <taxon>Actinomycetes</taxon>
        <taxon>Micrococcales</taxon>
        <taxon>Microbacteriaceae</taxon>
        <taxon>Microbacterium</taxon>
    </lineage>
</organism>